<accession>A0A5S5DJT8</accession>
<evidence type="ECO:0000256" key="3">
    <source>
        <dbReference type="ARBA" id="ARBA00023295"/>
    </source>
</evidence>
<feature type="domain" description="Glycosyl hydrolase family 32 C-terminal" evidence="6">
    <location>
        <begin position="375"/>
        <end position="512"/>
    </location>
</feature>
<organism evidence="7 8">
    <name type="scientific">Sphingobacterium allocomposti</name>
    <dbReference type="NCBI Taxonomy" id="415956"/>
    <lineage>
        <taxon>Bacteria</taxon>
        <taxon>Pseudomonadati</taxon>
        <taxon>Bacteroidota</taxon>
        <taxon>Sphingobacteriia</taxon>
        <taxon>Sphingobacteriales</taxon>
        <taxon>Sphingobacteriaceae</taxon>
        <taxon>Sphingobacterium</taxon>
    </lineage>
</organism>
<protein>
    <submittedName>
        <fullName evidence="7">Fructan beta-fructosidase</fullName>
    </submittedName>
</protein>
<evidence type="ECO:0000259" key="5">
    <source>
        <dbReference type="Pfam" id="PF00251"/>
    </source>
</evidence>
<gene>
    <name evidence="7" type="ORF">BC792_107119</name>
</gene>
<dbReference type="AlphaFoldDB" id="A0A5S5DJT8"/>
<evidence type="ECO:0000313" key="8">
    <source>
        <dbReference type="Proteomes" id="UP000325105"/>
    </source>
</evidence>
<dbReference type="InterPro" id="IPR013189">
    <property type="entry name" value="Glyco_hydro_32_C"/>
</dbReference>
<feature type="domain" description="Glycosyl hydrolase family 32 N-terminal" evidence="5">
    <location>
        <begin position="53"/>
        <end position="353"/>
    </location>
</feature>
<dbReference type="SMART" id="SM00640">
    <property type="entry name" value="Glyco_32"/>
    <property type="match status" value="1"/>
</dbReference>
<dbReference type="Pfam" id="PF08244">
    <property type="entry name" value="Glyco_hydro_32C"/>
    <property type="match status" value="1"/>
</dbReference>
<dbReference type="InterPro" id="IPR013148">
    <property type="entry name" value="Glyco_hydro_32_N"/>
</dbReference>
<comment type="caution">
    <text evidence="7">The sequence shown here is derived from an EMBL/GenBank/DDBJ whole genome shotgun (WGS) entry which is preliminary data.</text>
</comment>
<name>A0A5S5DJT8_9SPHI</name>
<dbReference type="Proteomes" id="UP000325105">
    <property type="component" value="Unassembled WGS sequence"/>
</dbReference>
<dbReference type="PROSITE" id="PS51257">
    <property type="entry name" value="PROKAR_LIPOPROTEIN"/>
    <property type="match status" value="1"/>
</dbReference>
<dbReference type="GO" id="GO:0005737">
    <property type="term" value="C:cytoplasm"/>
    <property type="evidence" value="ECO:0007669"/>
    <property type="project" value="TreeGrafter"/>
</dbReference>
<dbReference type="Gene3D" id="2.60.120.560">
    <property type="entry name" value="Exo-inulinase, domain 1"/>
    <property type="match status" value="1"/>
</dbReference>
<evidence type="ECO:0000256" key="2">
    <source>
        <dbReference type="ARBA" id="ARBA00022801"/>
    </source>
</evidence>
<reference evidence="7 8" key="1">
    <citation type="submission" date="2019-07" db="EMBL/GenBank/DDBJ databases">
        <title>Genomic Encyclopedia of Archaeal and Bacterial Type Strains, Phase II (KMG-II): from individual species to whole genera.</title>
        <authorList>
            <person name="Goeker M."/>
        </authorList>
    </citation>
    <scope>NUCLEOTIDE SEQUENCE [LARGE SCALE GENOMIC DNA]</scope>
    <source>
        <strain evidence="7 8">DSM 18850</strain>
    </source>
</reference>
<evidence type="ECO:0000256" key="4">
    <source>
        <dbReference type="RuleBase" id="RU362110"/>
    </source>
</evidence>
<dbReference type="Gene3D" id="2.115.10.20">
    <property type="entry name" value="Glycosyl hydrolase domain, family 43"/>
    <property type="match status" value="1"/>
</dbReference>
<keyword evidence="2 4" id="KW-0378">Hydrolase</keyword>
<dbReference type="InterPro" id="IPR001362">
    <property type="entry name" value="Glyco_hydro_32"/>
</dbReference>
<dbReference type="EMBL" id="VNHX01000007">
    <property type="protein sequence ID" value="TYP96220.1"/>
    <property type="molecule type" value="Genomic_DNA"/>
</dbReference>
<dbReference type="SUPFAM" id="SSF75005">
    <property type="entry name" value="Arabinanase/levansucrase/invertase"/>
    <property type="match status" value="1"/>
</dbReference>
<dbReference type="PROSITE" id="PS00609">
    <property type="entry name" value="GLYCOSYL_HYDROL_F32"/>
    <property type="match status" value="1"/>
</dbReference>
<proteinExistence type="inferred from homology"/>
<keyword evidence="3 4" id="KW-0326">Glycosidase</keyword>
<dbReference type="SUPFAM" id="SSF49899">
    <property type="entry name" value="Concanavalin A-like lectins/glucanases"/>
    <property type="match status" value="1"/>
</dbReference>
<dbReference type="Pfam" id="PF00251">
    <property type="entry name" value="Glyco_hydro_32N"/>
    <property type="match status" value="1"/>
</dbReference>
<dbReference type="InterPro" id="IPR018053">
    <property type="entry name" value="Glyco_hydro_32_AS"/>
</dbReference>
<keyword evidence="8" id="KW-1185">Reference proteome</keyword>
<dbReference type="CDD" id="cd18622">
    <property type="entry name" value="GH32_Inu-like"/>
    <property type="match status" value="1"/>
</dbReference>
<dbReference type="InterPro" id="IPR013320">
    <property type="entry name" value="ConA-like_dom_sf"/>
</dbReference>
<sequence length="516" mass="57776">MNYFYKQIIKGITMNKLTIGILAFALIGCGPQQTSTKQNQQIDSLEDYRPAYHFSPKNGWMNDPNGLVYLNGTYHLFFQHNPDDTKWGPMHWGHATSTDLVHWEEQEIALFPDSLGTIFSGSAVIDKDNTAGFGANALVAIYTNHSHEIEDQKTGLHQTQSIAYSLDQGKTWTKYEGNPVLPNPGIWDFRDPKVMWHTETKQWIMTLATKQSITFYGSKNLKAWERLSEFGEGIGAHGGVWECPDLLPFSTAEGEKWVLLVSINPGGPNTGSATQYFVGDFDGKTFTSEHNDIRWMDYGPDNYAGVTFSNTGDRKLLIGWMSNWEYANDVPASTWRSGNTVVRELGLAKEGDKWLLTSMPVSEIDKVSEVTTKVKSVELVNETDLSDAIASLQNTFDASFTLNKATGFQVTLSNEDGEALVFGYDADRQQYFIDRSKAGNTNFSDKFIHRPVASRLVQGGKLGIRFLVDRNSIELFADGGISNMSALFFTKKPFTKLKVAAHEANTIENFRVKVIR</sequence>
<evidence type="ECO:0000259" key="6">
    <source>
        <dbReference type="Pfam" id="PF08244"/>
    </source>
</evidence>
<evidence type="ECO:0000313" key="7">
    <source>
        <dbReference type="EMBL" id="TYP96220.1"/>
    </source>
</evidence>
<dbReference type="PANTHER" id="PTHR42800:SF1">
    <property type="entry name" value="EXOINULINASE INUD (AFU_ORTHOLOGUE AFUA_5G00480)"/>
    <property type="match status" value="1"/>
</dbReference>
<comment type="similarity">
    <text evidence="1 4">Belongs to the glycosyl hydrolase 32 family.</text>
</comment>
<dbReference type="GO" id="GO:0005987">
    <property type="term" value="P:sucrose catabolic process"/>
    <property type="evidence" value="ECO:0007669"/>
    <property type="project" value="TreeGrafter"/>
</dbReference>
<dbReference type="PANTHER" id="PTHR42800">
    <property type="entry name" value="EXOINULINASE INUD (AFU_ORTHOLOGUE AFUA_5G00480)"/>
    <property type="match status" value="1"/>
</dbReference>
<dbReference type="InterPro" id="IPR023296">
    <property type="entry name" value="Glyco_hydro_beta-prop_sf"/>
</dbReference>
<dbReference type="GO" id="GO:0004575">
    <property type="term" value="F:sucrose alpha-glucosidase activity"/>
    <property type="evidence" value="ECO:0007669"/>
    <property type="project" value="TreeGrafter"/>
</dbReference>
<evidence type="ECO:0000256" key="1">
    <source>
        <dbReference type="ARBA" id="ARBA00009902"/>
    </source>
</evidence>